<dbReference type="EMBL" id="CAAALY010096477">
    <property type="protein sequence ID" value="VEL28627.1"/>
    <property type="molecule type" value="Genomic_DNA"/>
</dbReference>
<dbReference type="AlphaFoldDB" id="A0A448X5K8"/>
<accession>A0A448X5K8</accession>
<evidence type="ECO:0000313" key="2">
    <source>
        <dbReference type="Proteomes" id="UP000784294"/>
    </source>
</evidence>
<keyword evidence="2" id="KW-1185">Reference proteome</keyword>
<dbReference type="Proteomes" id="UP000784294">
    <property type="component" value="Unassembled WGS sequence"/>
</dbReference>
<comment type="caution">
    <text evidence="1">The sequence shown here is derived from an EMBL/GenBank/DDBJ whole genome shotgun (WGS) entry which is preliminary data.</text>
</comment>
<protein>
    <submittedName>
        <fullName evidence="1">Uncharacterized protein</fullName>
    </submittedName>
</protein>
<name>A0A448X5K8_9PLAT</name>
<organism evidence="1 2">
    <name type="scientific">Protopolystoma xenopodis</name>
    <dbReference type="NCBI Taxonomy" id="117903"/>
    <lineage>
        <taxon>Eukaryota</taxon>
        <taxon>Metazoa</taxon>
        <taxon>Spiralia</taxon>
        <taxon>Lophotrochozoa</taxon>
        <taxon>Platyhelminthes</taxon>
        <taxon>Monogenea</taxon>
        <taxon>Polyopisthocotylea</taxon>
        <taxon>Polystomatidea</taxon>
        <taxon>Polystomatidae</taxon>
        <taxon>Protopolystoma</taxon>
    </lineage>
</organism>
<gene>
    <name evidence="1" type="ORF">PXEA_LOCUS22067</name>
</gene>
<evidence type="ECO:0000313" key="1">
    <source>
        <dbReference type="EMBL" id="VEL28627.1"/>
    </source>
</evidence>
<sequence length="151" mass="17273">IELSRLAQAQADKAAVLEVNALLESRCAQLEEALQQQQLEEHKNHLSRKSGKISHHRCRCLQHYFLTQFPPLKQKHSLLCNEDIQLTDFIDGYESPGSSLGSSSEEQHEFDMDRGIVLHVSQTGERNPQGKLNSLYFVNFAPIYFAAFWVF</sequence>
<reference evidence="1" key="1">
    <citation type="submission" date="2018-11" db="EMBL/GenBank/DDBJ databases">
        <authorList>
            <consortium name="Pathogen Informatics"/>
        </authorList>
    </citation>
    <scope>NUCLEOTIDE SEQUENCE</scope>
</reference>
<proteinExistence type="predicted"/>
<feature type="non-terminal residue" evidence="1">
    <location>
        <position position="1"/>
    </location>
</feature>